<accession>A0AAN9NUN5</accession>
<dbReference type="EMBL" id="JAYMYR010000002">
    <property type="protein sequence ID" value="KAK7378865.1"/>
    <property type="molecule type" value="Genomic_DNA"/>
</dbReference>
<sequence>MAKLTEHLSSSKFAVVSPVAPISILTSYSSNSKHSKVRRYHGLFTEDKSWRNRCHRVFTAVSDICMVVTSGLISLLRLRWKTNIRFTTEWFHLERFSTYQSSHSSPENVRRITRFLVVVAGSHLPACLRLSIISIFSPFPIIPSYATSVLATTQISALEENKPGPYPGTGSNQYLKLKYN</sequence>
<dbReference type="Proteomes" id="UP001374584">
    <property type="component" value="Unassembled WGS sequence"/>
</dbReference>
<name>A0AAN9NUN5_PHACN</name>
<proteinExistence type="predicted"/>
<gene>
    <name evidence="1" type="ORF">VNO80_04313</name>
</gene>
<protein>
    <submittedName>
        <fullName evidence="1">Uncharacterized protein</fullName>
    </submittedName>
</protein>
<keyword evidence="2" id="KW-1185">Reference proteome</keyword>
<organism evidence="1 2">
    <name type="scientific">Phaseolus coccineus</name>
    <name type="common">Scarlet runner bean</name>
    <name type="synonym">Phaseolus multiflorus</name>
    <dbReference type="NCBI Taxonomy" id="3886"/>
    <lineage>
        <taxon>Eukaryota</taxon>
        <taxon>Viridiplantae</taxon>
        <taxon>Streptophyta</taxon>
        <taxon>Embryophyta</taxon>
        <taxon>Tracheophyta</taxon>
        <taxon>Spermatophyta</taxon>
        <taxon>Magnoliopsida</taxon>
        <taxon>eudicotyledons</taxon>
        <taxon>Gunneridae</taxon>
        <taxon>Pentapetalae</taxon>
        <taxon>rosids</taxon>
        <taxon>fabids</taxon>
        <taxon>Fabales</taxon>
        <taxon>Fabaceae</taxon>
        <taxon>Papilionoideae</taxon>
        <taxon>50 kb inversion clade</taxon>
        <taxon>NPAAA clade</taxon>
        <taxon>indigoferoid/millettioid clade</taxon>
        <taxon>Phaseoleae</taxon>
        <taxon>Phaseolus</taxon>
    </lineage>
</organism>
<evidence type="ECO:0000313" key="1">
    <source>
        <dbReference type="EMBL" id="KAK7378865.1"/>
    </source>
</evidence>
<dbReference type="AlphaFoldDB" id="A0AAN9NUN5"/>
<reference evidence="1 2" key="1">
    <citation type="submission" date="2024-01" db="EMBL/GenBank/DDBJ databases">
        <title>The genomes of 5 underutilized Papilionoideae crops provide insights into root nodulation and disease resistanc.</title>
        <authorList>
            <person name="Jiang F."/>
        </authorList>
    </citation>
    <scope>NUCLEOTIDE SEQUENCE [LARGE SCALE GENOMIC DNA]</scope>
    <source>
        <strain evidence="1">JINMINGXINNONG_FW02</strain>
        <tissue evidence="1">Leaves</tissue>
    </source>
</reference>
<comment type="caution">
    <text evidence="1">The sequence shown here is derived from an EMBL/GenBank/DDBJ whole genome shotgun (WGS) entry which is preliminary data.</text>
</comment>
<evidence type="ECO:0000313" key="2">
    <source>
        <dbReference type="Proteomes" id="UP001374584"/>
    </source>
</evidence>